<sequence>MSRQGGPTEGASGSKTLGNTDLGQVSAQGNPLATGSTPIQVGSFNLDWVVTILTGLGRDFRGGLNYAASEVSGSKREKPTVNDDFGPDIYSVPATESRDREAGMGTDFARLVDGSGAIASGAGVDGSINGIVDARLGATSDTLDAAKGSTDRV</sequence>
<protein>
    <submittedName>
        <fullName evidence="2">Uncharacterized protein</fullName>
    </submittedName>
</protein>
<dbReference type="EMBL" id="AWWV01000895">
    <property type="protein sequence ID" value="OMP11772.1"/>
    <property type="molecule type" value="Genomic_DNA"/>
</dbReference>
<feature type="region of interest" description="Disordered" evidence="1">
    <location>
        <begin position="1"/>
        <end position="31"/>
    </location>
</feature>
<dbReference type="Proteomes" id="UP000188268">
    <property type="component" value="Unassembled WGS sequence"/>
</dbReference>
<accession>A0A1R3KXH2</accession>
<evidence type="ECO:0000256" key="1">
    <source>
        <dbReference type="SAM" id="MobiDB-lite"/>
    </source>
</evidence>
<dbReference type="AlphaFoldDB" id="A0A1R3KXH2"/>
<comment type="caution">
    <text evidence="2">The sequence shown here is derived from an EMBL/GenBank/DDBJ whole genome shotgun (WGS) entry which is preliminary data.</text>
</comment>
<reference evidence="2 3" key="1">
    <citation type="submission" date="2013-09" db="EMBL/GenBank/DDBJ databases">
        <title>Corchorus capsularis genome sequencing.</title>
        <authorList>
            <person name="Alam M."/>
            <person name="Haque M.S."/>
            <person name="Islam M.S."/>
            <person name="Emdad E.M."/>
            <person name="Islam M.M."/>
            <person name="Ahmed B."/>
            <person name="Halim A."/>
            <person name="Hossen Q.M.M."/>
            <person name="Hossain M.Z."/>
            <person name="Ahmed R."/>
            <person name="Khan M.M."/>
            <person name="Islam R."/>
            <person name="Rashid M.M."/>
            <person name="Khan S.A."/>
            <person name="Rahman M.S."/>
            <person name="Alam M."/>
        </authorList>
    </citation>
    <scope>NUCLEOTIDE SEQUENCE [LARGE SCALE GENOMIC DNA]</scope>
    <source>
        <strain evidence="3">cv. CVL-1</strain>
        <tissue evidence="2">Whole seedling</tissue>
    </source>
</reference>
<organism evidence="2 3">
    <name type="scientific">Corchorus capsularis</name>
    <name type="common">Jute</name>
    <dbReference type="NCBI Taxonomy" id="210143"/>
    <lineage>
        <taxon>Eukaryota</taxon>
        <taxon>Viridiplantae</taxon>
        <taxon>Streptophyta</taxon>
        <taxon>Embryophyta</taxon>
        <taxon>Tracheophyta</taxon>
        <taxon>Spermatophyta</taxon>
        <taxon>Magnoliopsida</taxon>
        <taxon>eudicotyledons</taxon>
        <taxon>Gunneridae</taxon>
        <taxon>Pentapetalae</taxon>
        <taxon>rosids</taxon>
        <taxon>malvids</taxon>
        <taxon>Malvales</taxon>
        <taxon>Malvaceae</taxon>
        <taxon>Grewioideae</taxon>
        <taxon>Apeibeae</taxon>
        <taxon>Corchorus</taxon>
    </lineage>
</organism>
<dbReference type="Gramene" id="OMP11772">
    <property type="protein sequence ID" value="OMP11772"/>
    <property type="gene ID" value="CCACVL1_00275"/>
</dbReference>
<gene>
    <name evidence="2" type="ORF">CCACVL1_00275</name>
</gene>
<proteinExistence type="predicted"/>
<evidence type="ECO:0000313" key="2">
    <source>
        <dbReference type="EMBL" id="OMP11772.1"/>
    </source>
</evidence>
<keyword evidence="3" id="KW-1185">Reference proteome</keyword>
<name>A0A1R3KXH2_COCAP</name>
<evidence type="ECO:0000313" key="3">
    <source>
        <dbReference type="Proteomes" id="UP000188268"/>
    </source>
</evidence>